<evidence type="ECO:0000256" key="1">
    <source>
        <dbReference type="ARBA" id="ARBA00004123"/>
    </source>
</evidence>
<dbReference type="PROSITE" id="PS51294">
    <property type="entry name" value="HTH_MYB"/>
    <property type="match status" value="3"/>
</dbReference>
<dbReference type="FunFam" id="1.10.10.60:FF:000324">
    <property type="entry name" value="Transcription factor MYB3R-2"/>
    <property type="match status" value="1"/>
</dbReference>
<feature type="compositionally biased region" description="Low complexity" evidence="7">
    <location>
        <begin position="268"/>
        <end position="277"/>
    </location>
</feature>
<dbReference type="FunFam" id="1.10.10.60:FF:000010">
    <property type="entry name" value="Transcriptional activator Myb isoform A"/>
    <property type="match status" value="1"/>
</dbReference>
<dbReference type="InterPro" id="IPR050560">
    <property type="entry name" value="MYB_TF"/>
</dbReference>
<dbReference type="Pfam" id="PF00249">
    <property type="entry name" value="Myb_DNA-binding"/>
    <property type="match status" value="3"/>
</dbReference>
<sequence>MGDGGVMAVEVVKIEKSCVENKQPAAASSLSMSEGSYGLSTMSPSVCSSSRSSPFDRESLSESANELGFFVSLFDETLRRAVEAYKGRCWKKIADFFPNRTEVQCLHRWQKVLNPELIKGPWTQEEDEYIICLVAKYGPSKWSTIAKNLPGRIGKQCRERWHNHLDPTIRKVAWTSEEELALMNAHRMYGNKWAEIAKVLPGRSDNSIKNHWNSSLKKKLDFFLATGKLPLVHKPEILDGLKSISNTGGGDTLLTSRNRSENFTKAFSGSASSSDSGLHPEASKSDDRKNCLQLSLVHGKTETATTVLVNEVNDLNSQCSMQTPMSDGCNGYEHSKELANHGNTRESGQLNDACQLTLLDESPYGLGPLFHKPSQLQDVCHSVVSTPLYNSIRKQLDCSAVSSPKEYQTHPSSKGKEPAQSIESILKDAARSFPNTPSIIRRTKRETEMTLASETSLSHADSVKFLDNSATTGRSRVILEAVESSMTKPGPSASDRSNNSYRDNSFNASPPYRLRSKRTAIIKSMGKHLEFTVDENDCDSNIKPPSSSVHSSKHTSEGNSQNLIGSKKH</sequence>
<name>A0A8J5KKL3_ZINOF</name>
<feature type="region of interest" description="Disordered" evidence="7">
    <location>
        <begin position="400"/>
        <end position="421"/>
    </location>
</feature>
<dbReference type="InterPro" id="IPR009057">
    <property type="entry name" value="Homeodomain-like_sf"/>
</dbReference>
<feature type="domain" description="HTH myb-type" evidence="9">
    <location>
        <begin position="75"/>
        <end position="113"/>
    </location>
</feature>
<dbReference type="Proteomes" id="UP000734854">
    <property type="component" value="Unassembled WGS sequence"/>
</dbReference>
<dbReference type="Gene3D" id="1.10.10.60">
    <property type="entry name" value="Homeodomain-like"/>
    <property type="match status" value="3"/>
</dbReference>
<dbReference type="CDD" id="cd00167">
    <property type="entry name" value="SANT"/>
    <property type="match status" value="3"/>
</dbReference>
<dbReference type="GO" id="GO:0000978">
    <property type="term" value="F:RNA polymerase II cis-regulatory region sequence-specific DNA binding"/>
    <property type="evidence" value="ECO:0007669"/>
    <property type="project" value="TreeGrafter"/>
</dbReference>
<evidence type="ECO:0000256" key="7">
    <source>
        <dbReference type="SAM" id="MobiDB-lite"/>
    </source>
</evidence>
<evidence type="ECO:0000256" key="4">
    <source>
        <dbReference type="ARBA" id="ARBA00023125"/>
    </source>
</evidence>
<dbReference type="EMBL" id="JACMSC010000016">
    <property type="protein sequence ID" value="KAG6483229.1"/>
    <property type="molecule type" value="Genomic_DNA"/>
</dbReference>
<evidence type="ECO:0000259" key="9">
    <source>
        <dbReference type="PROSITE" id="PS51294"/>
    </source>
</evidence>
<dbReference type="InterPro" id="IPR001005">
    <property type="entry name" value="SANT/Myb"/>
</dbReference>
<evidence type="ECO:0000256" key="5">
    <source>
        <dbReference type="ARBA" id="ARBA00023163"/>
    </source>
</evidence>
<keyword evidence="2" id="KW-0677">Repeat</keyword>
<evidence type="ECO:0000259" key="8">
    <source>
        <dbReference type="PROSITE" id="PS50090"/>
    </source>
</evidence>
<dbReference type="InterPro" id="IPR017930">
    <property type="entry name" value="Myb_dom"/>
</dbReference>
<feature type="compositionally biased region" description="Low complexity" evidence="7">
    <location>
        <begin position="494"/>
        <end position="507"/>
    </location>
</feature>
<feature type="compositionally biased region" description="Polar residues" evidence="7">
    <location>
        <begin position="400"/>
        <end position="412"/>
    </location>
</feature>
<gene>
    <name evidence="10" type="ORF">ZIOFF_059871</name>
</gene>
<dbReference type="SMART" id="SM00717">
    <property type="entry name" value="SANT"/>
    <property type="match status" value="3"/>
</dbReference>
<feature type="domain" description="HTH myb-type" evidence="9">
    <location>
        <begin position="170"/>
        <end position="220"/>
    </location>
</feature>
<feature type="domain" description="Myb-like" evidence="8">
    <location>
        <begin position="166"/>
        <end position="216"/>
    </location>
</feature>
<accession>A0A8J5KKL3</accession>
<proteinExistence type="predicted"/>
<dbReference type="FunFam" id="1.10.10.60:FF:000016">
    <property type="entry name" value="Transcriptional activator Myb isoform A"/>
    <property type="match status" value="1"/>
</dbReference>
<keyword evidence="3" id="KW-0805">Transcription regulation</keyword>
<dbReference type="GO" id="GO:0000981">
    <property type="term" value="F:DNA-binding transcription factor activity, RNA polymerase II-specific"/>
    <property type="evidence" value="ECO:0007669"/>
    <property type="project" value="TreeGrafter"/>
</dbReference>
<reference evidence="10 11" key="1">
    <citation type="submission" date="2020-08" db="EMBL/GenBank/DDBJ databases">
        <title>Plant Genome Project.</title>
        <authorList>
            <person name="Zhang R.-G."/>
        </authorList>
    </citation>
    <scope>NUCLEOTIDE SEQUENCE [LARGE SCALE GENOMIC DNA]</scope>
    <source>
        <tissue evidence="10">Rhizome</tissue>
    </source>
</reference>
<evidence type="ECO:0000256" key="2">
    <source>
        <dbReference type="ARBA" id="ARBA00022737"/>
    </source>
</evidence>
<feature type="region of interest" description="Disordered" evidence="7">
    <location>
        <begin position="482"/>
        <end position="512"/>
    </location>
</feature>
<feature type="compositionally biased region" description="Polar residues" evidence="7">
    <location>
        <begin position="557"/>
        <end position="569"/>
    </location>
</feature>
<evidence type="ECO:0000256" key="3">
    <source>
        <dbReference type="ARBA" id="ARBA00023015"/>
    </source>
</evidence>
<feature type="domain" description="Myb-like" evidence="8">
    <location>
        <begin position="114"/>
        <end position="165"/>
    </location>
</feature>
<evidence type="ECO:0000313" key="10">
    <source>
        <dbReference type="EMBL" id="KAG6483229.1"/>
    </source>
</evidence>
<dbReference type="GO" id="GO:0005634">
    <property type="term" value="C:nucleus"/>
    <property type="evidence" value="ECO:0007669"/>
    <property type="project" value="UniProtKB-SubCell"/>
</dbReference>
<comment type="subcellular location">
    <subcellularLocation>
        <location evidence="1">Nucleus</location>
    </subcellularLocation>
</comment>
<evidence type="ECO:0000256" key="6">
    <source>
        <dbReference type="ARBA" id="ARBA00023242"/>
    </source>
</evidence>
<dbReference type="PANTHER" id="PTHR45614:SF194">
    <property type="entry name" value="TRANSCRIPTION FACTOR MYB3R-3-RELATED"/>
    <property type="match status" value="1"/>
</dbReference>
<feature type="region of interest" description="Disordered" evidence="7">
    <location>
        <begin position="540"/>
        <end position="569"/>
    </location>
</feature>
<keyword evidence="11" id="KW-1185">Reference proteome</keyword>
<protein>
    <submittedName>
        <fullName evidence="10">Uncharacterized protein</fullName>
    </submittedName>
</protein>
<feature type="domain" description="HTH myb-type" evidence="9">
    <location>
        <begin position="114"/>
        <end position="169"/>
    </location>
</feature>
<feature type="region of interest" description="Disordered" evidence="7">
    <location>
        <begin position="265"/>
        <end position="286"/>
    </location>
</feature>
<dbReference type="PANTHER" id="PTHR45614">
    <property type="entry name" value="MYB PROTEIN-RELATED"/>
    <property type="match status" value="1"/>
</dbReference>
<dbReference type="PROSITE" id="PS50090">
    <property type="entry name" value="MYB_LIKE"/>
    <property type="match status" value="3"/>
</dbReference>
<keyword evidence="6" id="KW-0539">Nucleus</keyword>
<organism evidence="10 11">
    <name type="scientific">Zingiber officinale</name>
    <name type="common">Ginger</name>
    <name type="synonym">Amomum zingiber</name>
    <dbReference type="NCBI Taxonomy" id="94328"/>
    <lineage>
        <taxon>Eukaryota</taxon>
        <taxon>Viridiplantae</taxon>
        <taxon>Streptophyta</taxon>
        <taxon>Embryophyta</taxon>
        <taxon>Tracheophyta</taxon>
        <taxon>Spermatophyta</taxon>
        <taxon>Magnoliopsida</taxon>
        <taxon>Liliopsida</taxon>
        <taxon>Zingiberales</taxon>
        <taxon>Zingiberaceae</taxon>
        <taxon>Zingiber</taxon>
    </lineage>
</organism>
<keyword evidence="4" id="KW-0238">DNA-binding</keyword>
<feature type="domain" description="Myb-like" evidence="8">
    <location>
        <begin position="75"/>
        <end position="113"/>
    </location>
</feature>
<keyword evidence="5" id="KW-0804">Transcription</keyword>
<dbReference type="SUPFAM" id="SSF46689">
    <property type="entry name" value="Homeodomain-like"/>
    <property type="match status" value="2"/>
</dbReference>
<evidence type="ECO:0000313" key="11">
    <source>
        <dbReference type="Proteomes" id="UP000734854"/>
    </source>
</evidence>
<dbReference type="AlphaFoldDB" id="A0A8J5KKL3"/>
<comment type="caution">
    <text evidence="10">The sequence shown here is derived from an EMBL/GenBank/DDBJ whole genome shotgun (WGS) entry which is preliminary data.</text>
</comment>